<evidence type="ECO:0000313" key="1">
    <source>
        <dbReference type="EMBL" id="KGL37536.1"/>
    </source>
</evidence>
<dbReference type="eggNOG" id="COG0110">
    <property type="taxonomic scope" value="Bacteria"/>
</dbReference>
<dbReference type="InterPro" id="IPR001451">
    <property type="entry name" value="Hexapep"/>
</dbReference>
<dbReference type="SUPFAM" id="SSF51161">
    <property type="entry name" value="Trimeric LpxA-like enzymes"/>
    <property type="match status" value="1"/>
</dbReference>
<dbReference type="Proteomes" id="UP000029844">
    <property type="component" value="Unassembled WGS sequence"/>
</dbReference>
<dbReference type="GeneID" id="58718840"/>
<name>A0A099VYN9_9LIST</name>
<dbReference type="AlphaFoldDB" id="A0A099VYN9"/>
<accession>A0A099VYN9</accession>
<proteinExistence type="predicted"/>
<dbReference type="EMBL" id="JNFA01000031">
    <property type="protein sequence ID" value="KGL37536.1"/>
    <property type="molecule type" value="Genomic_DNA"/>
</dbReference>
<sequence length="168" mass="18700">MISWKKWKRIIGVRRVRCYIAIKNLFGTSISIGRGLYFRRNFSIVTLAEGHISIGSNVFFNNNCSVNCCDAITIGNNVMFGENVHLYDHDHRYALGTDLFAEQGYSTAPIIIGNNCWIATNVTILKGTQIGNNVVIGAGCTINQNIPDNTVVTASQHLNIRENTKTYN</sequence>
<dbReference type="Pfam" id="PF00132">
    <property type="entry name" value="Hexapep"/>
    <property type="match status" value="1"/>
</dbReference>
<dbReference type="STRING" id="1552123.EP57_16030"/>
<evidence type="ECO:0000313" key="2">
    <source>
        <dbReference type="Proteomes" id="UP000029844"/>
    </source>
</evidence>
<dbReference type="RefSeq" id="WP_036088248.1">
    <property type="nucleotide sequence ID" value="NZ_CBCSHQ010000009.1"/>
</dbReference>
<comment type="caution">
    <text evidence="1">The sequence shown here is derived from an EMBL/GenBank/DDBJ whole genome shotgun (WGS) entry which is preliminary data.</text>
</comment>
<gene>
    <name evidence="1" type="ORF">EP57_16030</name>
</gene>
<dbReference type="InterPro" id="IPR051159">
    <property type="entry name" value="Hexapeptide_acetyltransf"/>
</dbReference>
<dbReference type="PANTHER" id="PTHR23416:SF78">
    <property type="entry name" value="LIPOPOLYSACCHARIDE BIOSYNTHESIS O-ACETYL TRANSFERASE WBBJ-RELATED"/>
    <property type="match status" value="1"/>
</dbReference>
<dbReference type="Gene3D" id="2.160.10.10">
    <property type="entry name" value="Hexapeptide repeat proteins"/>
    <property type="match status" value="1"/>
</dbReference>
<dbReference type="OrthoDB" id="9801697at2"/>
<evidence type="ECO:0008006" key="3">
    <source>
        <dbReference type="Google" id="ProtNLM"/>
    </source>
</evidence>
<dbReference type="InterPro" id="IPR011004">
    <property type="entry name" value="Trimer_LpxA-like_sf"/>
</dbReference>
<reference evidence="1 2" key="1">
    <citation type="submission" date="2014-05" db="EMBL/GenBank/DDBJ databases">
        <title>Novel Listeriaceae from food processing environments.</title>
        <authorList>
            <person name="den Bakker H.C."/>
        </authorList>
    </citation>
    <scope>NUCLEOTIDE SEQUENCE [LARGE SCALE GENOMIC DNA]</scope>
    <source>
        <strain evidence="1 2">FSL A5-0281</strain>
    </source>
</reference>
<dbReference type="PANTHER" id="PTHR23416">
    <property type="entry name" value="SIALIC ACID SYNTHASE-RELATED"/>
    <property type="match status" value="1"/>
</dbReference>
<protein>
    <recommendedName>
        <fullName evidence="3">Acyltransferase</fullName>
    </recommendedName>
</protein>
<keyword evidence="2" id="KW-1185">Reference proteome</keyword>
<dbReference type="CDD" id="cd04647">
    <property type="entry name" value="LbH_MAT_like"/>
    <property type="match status" value="1"/>
</dbReference>
<organism evidence="1 2">
    <name type="scientific">Listeria booriae</name>
    <dbReference type="NCBI Taxonomy" id="1552123"/>
    <lineage>
        <taxon>Bacteria</taxon>
        <taxon>Bacillati</taxon>
        <taxon>Bacillota</taxon>
        <taxon>Bacilli</taxon>
        <taxon>Bacillales</taxon>
        <taxon>Listeriaceae</taxon>
        <taxon>Listeria</taxon>
    </lineage>
</organism>